<dbReference type="Proteomes" id="UP001152604">
    <property type="component" value="Unassembled WGS sequence"/>
</dbReference>
<accession>A0ABN8JAL8</accession>
<gene>
    <name evidence="1" type="ORF">MES4922_10052</name>
</gene>
<comment type="caution">
    <text evidence="1">The sequence shown here is derived from an EMBL/GenBank/DDBJ whole genome shotgun (WGS) entry which is preliminary data.</text>
</comment>
<protein>
    <submittedName>
        <fullName evidence="1">Uncharacterized protein</fullName>
    </submittedName>
</protein>
<evidence type="ECO:0000313" key="1">
    <source>
        <dbReference type="EMBL" id="CAH2394139.1"/>
    </source>
</evidence>
<dbReference type="EMBL" id="CAKXZS010000001">
    <property type="protein sequence ID" value="CAH2394139.1"/>
    <property type="molecule type" value="Genomic_DNA"/>
</dbReference>
<reference evidence="1" key="1">
    <citation type="submission" date="2022-03" db="EMBL/GenBank/DDBJ databases">
        <authorList>
            <person name="Brunel B."/>
        </authorList>
    </citation>
    <scope>NUCLEOTIDE SEQUENCE</scope>
    <source>
        <strain evidence="1">STM4922sample</strain>
    </source>
</reference>
<evidence type="ECO:0000313" key="2">
    <source>
        <dbReference type="Proteomes" id="UP001152604"/>
    </source>
</evidence>
<sequence length="73" mass="8319">MARQFTKLGGSIPDRNRASQAEEKALLAVCAYPAVREGDRLAKSKYLLEIEARCELDLPEHMQNLLRSTMWRA</sequence>
<keyword evidence="2" id="KW-1185">Reference proteome</keyword>
<name>A0ABN8JAL8_9HYPH</name>
<organism evidence="1 2">
    <name type="scientific">Mesorhizobium ventifaucium</name>
    <dbReference type="NCBI Taxonomy" id="666020"/>
    <lineage>
        <taxon>Bacteria</taxon>
        <taxon>Pseudomonadati</taxon>
        <taxon>Pseudomonadota</taxon>
        <taxon>Alphaproteobacteria</taxon>
        <taxon>Hyphomicrobiales</taxon>
        <taxon>Phyllobacteriaceae</taxon>
        <taxon>Mesorhizobium</taxon>
    </lineage>
</organism>
<proteinExistence type="predicted"/>